<evidence type="ECO:0008006" key="3">
    <source>
        <dbReference type="Google" id="ProtNLM"/>
    </source>
</evidence>
<dbReference type="InterPro" id="IPR022118">
    <property type="entry name" value="Peptidase_C70_AvrRpt2"/>
</dbReference>
<proteinExistence type="predicted"/>
<comment type="caution">
    <text evidence="1">The sequence shown here is derived from an EMBL/GenBank/DDBJ whole genome shotgun (WGS) entry which is preliminary data.</text>
</comment>
<dbReference type="Proteomes" id="UP000254589">
    <property type="component" value="Unassembled WGS sequence"/>
</dbReference>
<dbReference type="Pfam" id="PF12385">
    <property type="entry name" value="Peptidase_C70"/>
    <property type="match status" value="1"/>
</dbReference>
<protein>
    <recommendedName>
        <fullName evidence="3">Peptidase C39-like domain-containing protein</fullName>
    </recommendedName>
</protein>
<sequence length="219" mass="23926">MTSSNEKQLPACLSLQRLSLSSKNRPNHSGATGSELIGVPGGATTSYPDYFKPQEHDTWCWVAVTSSLRNYYYPEDNGKWTQAAMVSHMYNLAPGTCSDANYARNRKICDKGGSTLSALHAFGLFVRSVKGMPAIRSLENELILNSPFVVRLLPKKPRPGGHAVVIAAIANVAANAMWLVCDPWTVAIQWVPVSNFPTQYKDARGSVWANTYYTGKVGA</sequence>
<gene>
    <name evidence="1" type="ORF">NCTC13159_01105</name>
</gene>
<dbReference type="EMBL" id="UGSJ01000001">
    <property type="protein sequence ID" value="SUA89638.1"/>
    <property type="molecule type" value="Genomic_DNA"/>
</dbReference>
<name>A0AAJ4ZA78_PANPU</name>
<accession>A0AAJ4ZA78</accession>
<evidence type="ECO:0000313" key="1">
    <source>
        <dbReference type="EMBL" id="SUA89638.1"/>
    </source>
</evidence>
<organism evidence="1 2">
    <name type="scientific">Pandoraea pulmonicola</name>
    <dbReference type="NCBI Taxonomy" id="93221"/>
    <lineage>
        <taxon>Bacteria</taxon>
        <taxon>Pseudomonadati</taxon>
        <taxon>Pseudomonadota</taxon>
        <taxon>Betaproteobacteria</taxon>
        <taxon>Burkholderiales</taxon>
        <taxon>Burkholderiaceae</taxon>
        <taxon>Pandoraea</taxon>
    </lineage>
</organism>
<dbReference type="AlphaFoldDB" id="A0AAJ4ZA78"/>
<evidence type="ECO:0000313" key="2">
    <source>
        <dbReference type="Proteomes" id="UP000254589"/>
    </source>
</evidence>
<dbReference type="RefSeq" id="WP_084072495.1">
    <property type="nucleotide sequence ID" value="NZ_CP010310.2"/>
</dbReference>
<reference evidence="1 2" key="1">
    <citation type="submission" date="2018-06" db="EMBL/GenBank/DDBJ databases">
        <authorList>
            <consortium name="Pathogen Informatics"/>
            <person name="Doyle S."/>
        </authorList>
    </citation>
    <scope>NUCLEOTIDE SEQUENCE [LARGE SCALE GENOMIC DNA]</scope>
    <source>
        <strain evidence="1 2">NCTC13159</strain>
    </source>
</reference>